<dbReference type="Proteomes" id="UP000249146">
    <property type="component" value="Unassembled WGS sequence"/>
</dbReference>
<name>A0A328EJR7_9CHLR</name>
<dbReference type="EMBL" id="QGLC01000025">
    <property type="protein sequence ID" value="RAL68822.1"/>
    <property type="molecule type" value="Genomic_DNA"/>
</dbReference>
<evidence type="ECO:0008006" key="3">
    <source>
        <dbReference type="Google" id="ProtNLM"/>
    </source>
</evidence>
<protein>
    <recommendedName>
        <fullName evidence="3">7-cyano-7-deazaguanine synthase</fullName>
    </recommendedName>
</protein>
<sequence length="447" mass="50642">MNCFDFGDFTQSPELENRYWVDDSPLSRAFGSVLPPKLADLVDLAMAVYYADRRSQRQRNSFELTGHREIRVRLPVRELELWKSKEITSSLVDLLAWFTEDTWEFEFSKLNTKRKSEYEESLFSSPVAEHNVSLLFSGGLDSLAGLCTLMDVDRDCSFVLVSGCTSQRMGQVQRDLIRELVRYWRDQSRELRSLVVPFGIRRPMGSFREESSQRSRGFVFLLFGAAAAMMAKSKSLYVCENGVGAANLPFNEGQLGIDNTRGVHPLSLARMSDFIGLILGKPLPIVNPFEFSTKTEMCQVLKKLGLGALIKMTVSCDSFPLRIPDSPAQCGICTSCLLRRCSLHAAGLDGDDSGADYRFDVKKSFVRINKRDLYPLMAMLDQVDRIHACLTQESSWAMLTETFPELFEIQHGLSAHRHMAMNDIAQSYLRMYRAYVGEWGVFPLNVS</sequence>
<evidence type="ECO:0000313" key="2">
    <source>
        <dbReference type="Proteomes" id="UP000249146"/>
    </source>
</evidence>
<dbReference type="Pfam" id="PF06508">
    <property type="entry name" value="QueC"/>
    <property type="match status" value="1"/>
</dbReference>
<gene>
    <name evidence="1" type="ORF">C1G87_1587</name>
</gene>
<proteinExistence type="predicted"/>
<dbReference type="SUPFAM" id="SSF52402">
    <property type="entry name" value="Adenine nucleotide alpha hydrolases-like"/>
    <property type="match status" value="1"/>
</dbReference>
<accession>A0A328EJR7</accession>
<reference evidence="1 2" key="1">
    <citation type="submission" date="2018-05" db="EMBL/GenBank/DDBJ databases">
        <title>Draft genome sequences of Dehalococcoides mccartyi strains RC and KS.</title>
        <authorList>
            <person name="Higgins S.A."/>
            <person name="Padilla-Crespo E."/>
            <person name="Loeffler F.E."/>
        </authorList>
    </citation>
    <scope>NUCLEOTIDE SEQUENCE [LARGE SCALE GENOMIC DNA]</scope>
    <source>
        <strain evidence="1 2">RC</strain>
    </source>
</reference>
<comment type="caution">
    <text evidence="1">The sequence shown here is derived from an EMBL/GenBank/DDBJ whole genome shotgun (WGS) entry which is preliminary data.</text>
</comment>
<dbReference type="InterPro" id="IPR014729">
    <property type="entry name" value="Rossmann-like_a/b/a_fold"/>
</dbReference>
<dbReference type="Gene3D" id="3.40.50.620">
    <property type="entry name" value="HUPs"/>
    <property type="match status" value="1"/>
</dbReference>
<evidence type="ECO:0000313" key="1">
    <source>
        <dbReference type="EMBL" id="RAL68822.1"/>
    </source>
</evidence>
<dbReference type="InterPro" id="IPR018317">
    <property type="entry name" value="QueC"/>
</dbReference>
<dbReference type="AlphaFoldDB" id="A0A328EJR7"/>
<organism evidence="1 2">
    <name type="scientific">Dehalococcoides mccartyi</name>
    <dbReference type="NCBI Taxonomy" id="61435"/>
    <lineage>
        <taxon>Bacteria</taxon>
        <taxon>Bacillati</taxon>
        <taxon>Chloroflexota</taxon>
        <taxon>Dehalococcoidia</taxon>
        <taxon>Dehalococcoidales</taxon>
        <taxon>Dehalococcoidaceae</taxon>
        <taxon>Dehalococcoides</taxon>
    </lineage>
</organism>